<evidence type="ECO:0008006" key="4">
    <source>
        <dbReference type="Google" id="ProtNLM"/>
    </source>
</evidence>
<organism evidence="2 3">
    <name type="scientific">Runella rosea</name>
    <dbReference type="NCBI Taxonomy" id="2259595"/>
    <lineage>
        <taxon>Bacteria</taxon>
        <taxon>Pseudomonadati</taxon>
        <taxon>Bacteroidota</taxon>
        <taxon>Cytophagia</taxon>
        <taxon>Cytophagales</taxon>
        <taxon>Spirosomataceae</taxon>
        <taxon>Runella</taxon>
    </lineage>
</organism>
<feature type="transmembrane region" description="Helical" evidence="1">
    <location>
        <begin position="120"/>
        <end position="138"/>
    </location>
</feature>
<dbReference type="OrthoDB" id="1493289at2"/>
<dbReference type="InterPro" id="IPR045275">
    <property type="entry name" value="MscS_archaea/bacteria_type"/>
</dbReference>
<dbReference type="KEGG" id="run:DR864_14840"/>
<protein>
    <recommendedName>
        <fullName evidence="4">Mechanosensitive ion channel</fullName>
    </recommendedName>
</protein>
<sequence length="277" mass="30523">MKELPNLKEVLISTLTKLINQFVEFVPRFIFAFFILFIGYVVAKILAIVTKKVLEKVGFDKIGDRLNEISIVKQLQTEIRLSQIVAKVLYYFIMLGFVTDATKTLGIGAITSLVEKLVNFVPQLIVAAIMLQIGVLVAEAIKNAVVSICKSFNVPSAKLIGNVIFAFFLVITLISALGQAGINTELLESSFNLLIGGIILAFAVGYGFASRDVLANILSSFYTKNRYKEGLVIKVDETKGIITSLDNTTLTLQTGETKTVFPLQTLQSKKVEIFENE</sequence>
<keyword evidence="1" id="KW-1133">Transmembrane helix</keyword>
<dbReference type="AlphaFoldDB" id="A0A344TJW4"/>
<dbReference type="Gene3D" id="1.10.287.1260">
    <property type="match status" value="1"/>
</dbReference>
<dbReference type="PANTHER" id="PTHR30221">
    <property type="entry name" value="SMALL-CONDUCTANCE MECHANOSENSITIVE CHANNEL"/>
    <property type="match status" value="1"/>
</dbReference>
<feature type="transmembrane region" description="Helical" evidence="1">
    <location>
        <begin position="29"/>
        <end position="49"/>
    </location>
</feature>
<keyword evidence="1" id="KW-0812">Transmembrane</keyword>
<name>A0A344TJW4_9BACT</name>
<proteinExistence type="predicted"/>
<feature type="transmembrane region" description="Helical" evidence="1">
    <location>
        <begin position="190"/>
        <end position="209"/>
    </location>
</feature>
<gene>
    <name evidence="2" type="ORF">DR864_14840</name>
</gene>
<feature type="transmembrane region" description="Helical" evidence="1">
    <location>
        <begin position="88"/>
        <end position="114"/>
    </location>
</feature>
<keyword evidence="3" id="KW-1185">Reference proteome</keyword>
<reference evidence="2 3" key="1">
    <citation type="submission" date="2018-07" db="EMBL/GenBank/DDBJ databases">
        <title>Genome sequencing of Runella.</title>
        <authorList>
            <person name="Baek M.-G."/>
            <person name="Yi H."/>
        </authorList>
    </citation>
    <scope>NUCLEOTIDE SEQUENCE [LARGE SCALE GENOMIC DNA]</scope>
    <source>
        <strain evidence="2 3">HYN0085</strain>
    </source>
</reference>
<keyword evidence="1" id="KW-0472">Membrane</keyword>
<evidence type="ECO:0000313" key="2">
    <source>
        <dbReference type="EMBL" id="AXE18935.1"/>
    </source>
</evidence>
<dbReference type="Proteomes" id="UP000251993">
    <property type="component" value="Chromosome"/>
</dbReference>
<dbReference type="GO" id="GO:0008381">
    <property type="term" value="F:mechanosensitive monoatomic ion channel activity"/>
    <property type="evidence" value="ECO:0007669"/>
    <property type="project" value="InterPro"/>
</dbReference>
<dbReference type="RefSeq" id="WP_114067716.1">
    <property type="nucleotide sequence ID" value="NZ_CP030850.1"/>
</dbReference>
<dbReference type="PANTHER" id="PTHR30221:SF1">
    <property type="entry name" value="SMALL-CONDUCTANCE MECHANOSENSITIVE CHANNEL"/>
    <property type="match status" value="1"/>
</dbReference>
<evidence type="ECO:0000256" key="1">
    <source>
        <dbReference type="SAM" id="Phobius"/>
    </source>
</evidence>
<feature type="transmembrane region" description="Helical" evidence="1">
    <location>
        <begin position="159"/>
        <end position="178"/>
    </location>
</feature>
<evidence type="ECO:0000313" key="3">
    <source>
        <dbReference type="Proteomes" id="UP000251993"/>
    </source>
</evidence>
<dbReference type="Pfam" id="PF05552">
    <property type="entry name" value="MS_channel_1st_1"/>
    <property type="match status" value="2"/>
</dbReference>
<dbReference type="EMBL" id="CP030850">
    <property type="protein sequence ID" value="AXE18935.1"/>
    <property type="molecule type" value="Genomic_DNA"/>
</dbReference>
<dbReference type="InterPro" id="IPR008910">
    <property type="entry name" value="MSC_TM_helix"/>
</dbReference>
<accession>A0A344TJW4</accession>